<evidence type="ECO:0000256" key="2">
    <source>
        <dbReference type="ARBA" id="ARBA00005988"/>
    </source>
</evidence>
<comment type="similarity">
    <text evidence="2 5">Belongs to the peptidase M14 family.</text>
</comment>
<sequence length="1085" mass="122602">MADDNVTQFLVDRLKSFAAAPDGNVTAFRSAAARLHSRAASQEKLMKEKTLECICHRATGLLALLVNLLEVVRDQTLACSLAGILHECVAPKSGKSRSSAISQLVSMNATQSVVKVIMQQQMKDVGLSDAFMFEIMWLLAQVAQRDSKFSVKARLVGATKTFHDMLQTYYNHSKLLYPVLLVIKCLARSSSTMSLLVKDGIVTTMEKTVRCLGFASHTKLRLSLNVINCLTKNRVCCIKIVKSGLLILLLRIFECWERYEGKVRVKVCSYILVILQHLCSTKIGCRTLCRLNCMTLLSKFCTRCPDDKSYDPLLARVCYIINMCLDRKQLPVQGALSPATFTLPTLKDTYSDSKTDVAGKRTASSHGISIGLDEDGCEDFLQQEEEDCDDDYDYYDDDSDDVSYKEKRNTGTSNVVVPVQRNREDLVRYECYFKEFGRFRQEHNKNTLLKSSVHWNANLPHCGNLQCGEKNCKENSDEEILSDSMFNPFCLYKMPSSADDICQVKPAMNAAEYDRSIHNNDETSNKKNSDGHSTANFLSSVMLTLEANKNGVSVQPMSKGNCDDRSVMIKGLDTIADITKDSSLQDVYAKVASQVNSVLPFTKMAYPDMVGGTSSGTLEPLYIKDRRVCRVLFNSDEIRLGQRDTTKTHLCFESRFESGNLRKAIQVSANEYDLILMPDVNSTHHHQWFYFEVSNMEADVPYVFNIVNCEKQNSQFNYGMKPLMFSVCEAVLGCPGWIRVGTDICYYRNCYQNLSSRKSRSYLTATFTVTFPHSYDVCYVAYHYPYTYSQLLAQIWQWSVSVDPAAIYFHAESLCLSLNKNETPLITITAAESETNPIATRDIIFLSARVHPGESNSSWVMHGTIAKLLGSSPSAVTARSMFVFKIVPMLNVEGVINGCHRCDLTNEDLNRHWSHPNQYLHPCIYHTKGLLEYCVRMLKKPPYVFCDYHGHSRRKNVFLYGCSNSDSWNEMDHSVPDNPADYLTLPHLMQHFSPAFALKLCKFSVERGRESTARVTVWREFGIKRSYTMETSYCGFDQGLYEVMTSNVNQARTAGFKCLLIHGSMTSPVYEQQLLVSRKVAALFP</sequence>
<dbReference type="PANTHER" id="PTHR12756">
    <property type="entry name" value="CYTOSOLIC CARBOXYPEPTIDASE"/>
    <property type="match status" value="1"/>
</dbReference>
<reference evidence="8" key="1">
    <citation type="submission" date="2020-01" db="EMBL/GenBank/DDBJ databases">
        <title>Draft genome sequence of the Termite Coptotermes fromosanus.</title>
        <authorList>
            <person name="Itakura S."/>
            <person name="Yosikawa Y."/>
            <person name="Umezawa K."/>
        </authorList>
    </citation>
    <scope>NUCLEOTIDE SEQUENCE [LARGE SCALE GENOMIC DNA]</scope>
</reference>
<proteinExistence type="inferred from homology"/>
<dbReference type="InterPro" id="IPR016024">
    <property type="entry name" value="ARM-type_fold"/>
</dbReference>
<evidence type="ECO:0000313" key="7">
    <source>
        <dbReference type="EMBL" id="GFG36206.1"/>
    </source>
</evidence>
<dbReference type="Pfam" id="PF25571">
    <property type="entry name" value="TPR_CCP1_N"/>
    <property type="match status" value="1"/>
</dbReference>
<dbReference type="PROSITE" id="PS52035">
    <property type="entry name" value="PEPTIDASE_M14"/>
    <property type="match status" value="1"/>
</dbReference>
<dbReference type="EC" id="3.4.17.24" evidence="4"/>
<dbReference type="GO" id="GO:0006508">
    <property type="term" value="P:proteolysis"/>
    <property type="evidence" value="ECO:0007669"/>
    <property type="project" value="InterPro"/>
</dbReference>
<evidence type="ECO:0000259" key="6">
    <source>
        <dbReference type="PROSITE" id="PS52035"/>
    </source>
</evidence>
<comment type="catalytic activity">
    <reaction evidence="3">
        <text>C-terminal L-alpha-aminoacyl-L-glutamyl-L-glutamyl-[tubulin] + H2O = C-terminal L-alpha-aminoacyl-L-glutamyl-[tubulin] + L-glutamate</text>
        <dbReference type="Rhea" id="RHEA:63792"/>
        <dbReference type="Rhea" id="RHEA-COMP:16435"/>
        <dbReference type="Rhea" id="RHEA-COMP:16436"/>
        <dbReference type="ChEBI" id="CHEBI:15377"/>
        <dbReference type="ChEBI" id="CHEBI:29985"/>
        <dbReference type="ChEBI" id="CHEBI:149555"/>
        <dbReference type="ChEBI" id="CHEBI:149556"/>
        <dbReference type="EC" id="3.4.17.24"/>
    </reaction>
    <physiologicalReaction direction="left-to-right" evidence="3">
        <dbReference type="Rhea" id="RHEA:63793"/>
    </physiologicalReaction>
</comment>
<dbReference type="PANTHER" id="PTHR12756:SF11">
    <property type="entry name" value="CYTOSOLIC CARBOXYPEPTIDASE 1"/>
    <property type="match status" value="1"/>
</dbReference>
<dbReference type="AlphaFoldDB" id="A0A6L2PUN0"/>
<dbReference type="OrthoDB" id="10253041at2759"/>
<evidence type="ECO:0000256" key="1">
    <source>
        <dbReference type="ARBA" id="ARBA00001947"/>
    </source>
</evidence>
<name>A0A6L2PUN0_COPFO</name>
<evidence type="ECO:0000256" key="4">
    <source>
        <dbReference type="ARBA" id="ARBA00026108"/>
    </source>
</evidence>
<comment type="cofactor">
    <cofactor evidence="1">
        <name>Zn(2+)</name>
        <dbReference type="ChEBI" id="CHEBI:29105"/>
    </cofactor>
</comment>
<accession>A0A6L2PUN0</accession>
<keyword evidence="8" id="KW-1185">Reference proteome</keyword>
<gene>
    <name evidence="7" type="ORF">Cfor_11287</name>
</gene>
<dbReference type="InterPro" id="IPR000834">
    <property type="entry name" value="Peptidase_M14"/>
</dbReference>
<dbReference type="Pfam" id="PF00246">
    <property type="entry name" value="Peptidase_M14"/>
    <property type="match status" value="1"/>
</dbReference>
<dbReference type="EMBL" id="BLKM01000621">
    <property type="protein sequence ID" value="GFG36206.1"/>
    <property type="molecule type" value="Genomic_DNA"/>
</dbReference>
<dbReference type="Proteomes" id="UP000502823">
    <property type="component" value="Unassembled WGS sequence"/>
</dbReference>
<dbReference type="GO" id="GO:0004181">
    <property type="term" value="F:metallocarboxypeptidase activity"/>
    <property type="evidence" value="ECO:0007669"/>
    <property type="project" value="InterPro"/>
</dbReference>
<evidence type="ECO:0000313" key="8">
    <source>
        <dbReference type="Proteomes" id="UP000502823"/>
    </source>
</evidence>
<dbReference type="Pfam" id="PF18027">
    <property type="entry name" value="Pepdidase_M14_N"/>
    <property type="match status" value="1"/>
</dbReference>
<comment type="caution">
    <text evidence="7">The sequence shown here is derived from an EMBL/GenBank/DDBJ whole genome shotgun (WGS) entry which is preliminary data.</text>
</comment>
<dbReference type="SUPFAM" id="SSF48371">
    <property type="entry name" value="ARM repeat"/>
    <property type="match status" value="1"/>
</dbReference>
<dbReference type="InParanoid" id="A0A6L2PUN0"/>
<dbReference type="GO" id="GO:0008270">
    <property type="term" value="F:zinc ion binding"/>
    <property type="evidence" value="ECO:0007669"/>
    <property type="project" value="InterPro"/>
</dbReference>
<feature type="active site" description="Proton donor/acceptor" evidence="5">
    <location>
        <position position="1030"/>
    </location>
</feature>
<dbReference type="Gene3D" id="1.25.10.10">
    <property type="entry name" value="Leucine-rich Repeat Variant"/>
    <property type="match status" value="1"/>
</dbReference>
<feature type="domain" description="Peptidase M14" evidence="6">
    <location>
        <begin position="784"/>
        <end position="1058"/>
    </location>
</feature>
<dbReference type="SUPFAM" id="SSF53187">
    <property type="entry name" value="Zn-dependent exopeptidases"/>
    <property type="match status" value="1"/>
</dbReference>
<dbReference type="InterPro" id="IPR040626">
    <property type="entry name" value="Pepdidase_M14_N"/>
</dbReference>
<evidence type="ECO:0000256" key="3">
    <source>
        <dbReference type="ARBA" id="ARBA00024524"/>
    </source>
</evidence>
<protein>
    <recommendedName>
        <fullName evidence="4">tubulin-glutamate carboxypeptidase</fullName>
        <ecNumber evidence="4">3.4.17.24</ecNumber>
    </recommendedName>
</protein>
<dbReference type="InterPro" id="IPR050821">
    <property type="entry name" value="Cytosolic_carboxypeptidase"/>
</dbReference>
<dbReference type="Gene3D" id="3.40.630.10">
    <property type="entry name" value="Zn peptidases"/>
    <property type="match status" value="1"/>
</dbReference>
<dbReference type="InterPro" id="IPR011989">
    <property type="entry name" value="ARM-like"/>
</dbReference>
<evidence type="ECO:0000256" key="5">
    <source>
        <dbReference type="PROSITE-ProRule" id="PRU01379"/>
    </source>
</evidence>
<dbReference type="Gene3D" id="2.60.40.3120">
    <property type="match status" value="1"/>
</dbReference>
<organism evidence="7 8">
    <name type="scientific">Coptotermes formosanus</name>
    <name type="common">Formosan subterranean termite</name>
    <dbReference type="NCBI Taxonomy" id="36987"/>
    <lineage>
        <taxon>Eukaryota</taxon>
        <taxon>Metazoa</taxon>
        <taxon>Ecdysozoa</taxon>
        <taxon>Arthropoda</taxon>
        <taxon>Hexapoda</taxon>
        <taxon>Insecta</taxon>
        <taxon>Pterygota</taxon>
        <taxon>Neoptera</taxon>
        <taxon>Polyneoptera</taxon>
        <taxon>Dictyoptera</taxon>
        <taxon>Blattodea</taxon>
        <taxon>Blattoidea</taxon>
        <taxon>Termitoidae</taxon>
        <taxon>Rhinotermitidae</taxon>
        <taxon>Coptotermes</taxon>
    </lineage>
</organism>